<reference evidence="2" key="2">
    <citation type="submission" date="2025-09" db="UniProtKB">
        <authorList>
            <consortium name="Ensembl"/>
        </authorList>
    </citation>
    <scope>IDENTIFICATION</scope>
</reference>
<reference evidence="2" key="1">
    <citation type="submission" date="2025-08" db="UniProtKB">
        <authorList>
            <consortium name="Ensembl"/>
        </authorList>
    </citation>
    <scope>IDENTIFICATION</scope>
</reference>
<name>A0A8D2PM86_ZOSLA</name>
<feature type="chain" id="PRO_5034984838" evidence="1">
    <location>
        <begin position="18"/>
        <end position="56"/>
    </location>
</feature>
<protein>
    <submittedName>
        <fullName evidence="2">Uncharacterized protein</fullName>
    </submittedName>
</protein>
<evidence type="ECO:0000313" key="3">
    <source>
        <dbReference type="Proteomes" id="UP000694401"/>
    </source>
</evidence>
<sequence>MSIFMTTLPALLKGVLSLMRASQGRLGTMACRLIADSWPKLSTIMKTVSKPSSSLT</sequence>
<dbReference type="AlphaFoldDB" id="A0A8D2PM86"/>
<keyword evidence="1" id="KW-0732">Signal</keyword>
<organism evidence="2 3">
    <name type="scientific">Zosterops lateralis melanops</name>
    <dbReference type="NCBI Taxonomy" id="1220523"/>
    <lineage>
        <taxon>Eukaryota</taxon>
        <taxon>Metazoa</taxon>
        <taxon>Chordata</taxon>
        <taxon>Craniata</taxon>
        <taxon>Vertebrata</taxon>
        <taxon>Euteleostomi</taxon>
        <taxon>Archelosauria</taxon>
        <taxon>Archosauria</taxon>
        <taxon>Dinosauria</taxon>
        <taxon>Saurischia</taxon>
        <taxon>Theropoda</taxon>
        <taxon>Coelurosauria</taxon>
        <taxon>Aves</taxon>
        <taxon>Neognathae</taxon>
        <taxon>Neoaves</taxon>
        <taxon>Telluraves</taxon>
        <taxon>Australaves</taxon>
        <taxon>Passeriformes</taxon>
        <taxon>Sylvioidea</taxon>
        <taxon>Zosteropidae</taxon>
        <taxon>Zosterops</taxon>
    </lineage>
</organism>
<evidence type="ECO:0000313" key="2">
    <source>
        <dbReference type="Ensembl" id="ENSZLMP00000016349.1"/>
    </source>
</evidence>
<keyword evidence="3" id="KW-1185">Reference proteome</keyword>
<feature type="signal peptide" evidence="1">
    <location>
        <begin position="1"/>
        <end position="17"/>
    </location>
</feature>
<proteinExistence type="predicted"/>
<dbReference type="Proteomes" id="UP000694401">
    <property type="component" value="Unassembled WGS sequence"/>
</dbReference>
<evidence type="ECO:0000256" key="1">
    <source>
        <dbReference type="SAM" id="SignalP"/>
    </source>
</evidence>
<dbReference type="Ensembl" id="ENSZLMT00000016802.1">
    <property type="protein sequence ID" value="ENSZLMP00000016349.1"/>
    <property type="gene ID" value="ENSZLMG00000011384.1"/>
</dbReference>
<accession>A0A8D2PM86</accession>